<evidence type="ECO:0000313" key="2">
    <source>
        <dbReference type="Proteomes" id="UP001208131"/>
    </source>
</evidence>
<name>A0AAE3IKB0_9FIRM</name>
<accession>A0AAE3IKB0</accession>
<dbReference type="Proteomes" id="UP001208131">
    <property type="component" value="Unassembled WGS sequence"/>
</dbReference>
<sequence length="67" mass="7555">MDTNIIERNESCCSGSITQTEDKYIKSRSEIIDGIVYNINSVFDMTSKSTAEDKLKYLLRSAAEKLS</sequence>
<dbReference type="RefSeq" id="WP_022126680.1">
    <property type="nucleotide sequence ID" value="NZ_JAOQJZ010000024.1"/>
</dbReference>
<proteinExistence type="predicted"/>
<gene>
    <name evidence="1" type="ORF">OCV57_13985</name>
</gene>
<organism evidence="1 2">
    <name type="scientific">Hominimerdicola aceti</name>
    <dbReference type="NCBI Taxonomy" id="2981726"/>
    <lineage>
        <taxon>Bacteria</taxon>
        <taxon>Bacillati</taxon>
        <taxon>Bacillota</taxon>
        <taxon>Clostridia</taxon>
        <taxon>Eubacteriales</taxon>
        <taxon>Oscillospiraceae</taxon>
        <taxon>Hominimerdicola</taxon>
    </lineage>
</organism>
<dbReference type="AlphaFoldDB" id="A0AAE3IKB0"/>
<comment type="caution">
    <text evidence="1">The sequence shown here is derived from an EMBL/GenBank/DDBJ whole genome shotgun (WGS) entry which is preliminary data.</text>
</comment>
<protein>
    <submittedName>
        <fullName evidence="1">Uncharacterized protein</fullName>
    </submittedName>
</protein>
<dbReference type="EMBL" id="JAOQJZ010000024">
    <property type="protein sequence ID" value="MCU6707019.1"/>
    <property type="molecule type" value="Genomic_DNA"/>
</dbReference>
<evidence type="ECO:0000313" key="1">
    <source>
        <dbReference type="EMBL" id="MCU6707019.1"/>
    </source>
</evidence>
<keyword evidence="2" id="KW-1185">Reference proteome</keyword>
<reference evidence="1 2" key="1">
    <citation type="journal article" date="2021" name="ISME Commun">
        <title>Automated analysis of genomic sequences facilitates high-throughput and comprehensive description of bacteria.</title>
        <authorList>
            <person name="Hitch T.C.A."/>
        </authorList>
    </citation>
    <scope>NUCLEOTIDE SEQUENCE [LARGE SCALE GENOMIC DNA]</scope>
    <source>
        <strain evidence="1 2">Sanger_31</strain>
    </source>
</reference>